<dbReference type="KEGG" id="hgr:DW355_07555"/>
<protein>
    <submittedName>
        <fullName evidence="1">Uncharacterized protein</fullName>
    </submittedName>
</protein>
<gene>
    <name evidence="1" type="ORF">DW355_07555</name>
</gene>
<reference evidence="1 2" key="1">
    <citation type="submission" date="2018-07" db="EMBL/GenBank/DDBJ databases">
        <title>Exploring interactions and the metabolic potential of the ultra-small soil bacteria Hylemonella gracilis.</title>
        <authorList>
            <person name="Tyc O."/>
            <person name="Kulkarni P."/>
            <person name="Gawehns F."/>
            <person name="Hundscheid M."/>
            <person name="Zweers H."/>
            <person name="Garbeva P."/>
        </authorList>
    </citation>
    <scope>NUCLEOTIDE SEQUENCE [LARGE SCALE GENOMIC DNA]</scope>
    <source>
        <strain evidence="1 2">NS1</strain>
    </source>
</reference>
<proteinExistence type="predicted"/>
<name>A0A4P6UMB0_9BURK</name>
<dbReference type="OrthoDB" id="773332at2"/>
<organism evidence="1 2">
    <name type="scientific">Hylemonella gracilis</name>
    <dbReference type="NCBI Taxonomy" id="80880"/>
    <lineage>
        <taxon>Bacteria</taxon>
        <taxon>Pseudomonadati</taxon>
        <taxon>Pseudomonadota</taxon>
        <taxon>Betaproteobacteria</taxon>
        <taxon>Burkholderiales</taxon>
        <taxon>Comamonadaceae</taxon>
        <taxon>Hylemonella</taxon>
    </lineage>
</organism>
<dbReference type="AlphaFoldDB" id="A0A4P6UMB0"/>
<dbReference type="Proteomes" id="UP000292939">
    <property type="component" value="Chromosome"/>
</dbReference>
<accession>A0A4P6UMB0</accession>
<dbReference type="EMBL" id="CP031395">
    <property type="protein sequence ID" value="QBK04651.1"/>
    <property type="molecule type" value="Genomic_DNA"/>
</dbReference>
<evidence type="ECO:0000313" key="2">
    <source>
        <dbReference type="Proteomes" id="UP000292939"/>
    </source>
</evidence>
<dbReference type="RefSeq" id="WP_131278949.1">
    <property type="nucleotide sequence ID" value="NZ_CP031395.1"/>
</dbReference>
<evidence type="ECO:0000313" key="1">
    <source>
        <dbReference type="EMBL" id="QBK04651.1"/>
    </source>
</evidence>
<sequence>MGKKSEPWEIELYRAVDEVLFYIWDPIGVSRSPEARNEYHSYLPQVYALLTNSSTAGEISHYLGSVIQYMGLSQQNPKHDAEVAEVLLHWRDVIRKRYA</sequence>